<proteinExistence type="predicted"/>
<feature type="compositionally biased region" description="Polar residues" evidence="1">
    <location>
        <begin position="439"/>
        <end position="451"/>
    </location>
</feature>
<feature type="region of interest" description="Disordered" evidence="1">
    <location>
        <begin position="439"/>
        <end position="481"/>
    </location>
</feature>
<feature type="compositionally biased region" description="Low complexity" evidence="1">
    <location>
        <begin position="452"/>
        <end position="481"/>
    </location>
</feature>
<evidence type="ECO:0000313" key="3">
    <source>
        <dbReference type="EMBL" id="CAE4590347.1"/>
    </source>
</evidence>
<keyword evidence="2" id="KW-0472">Membrane</keyword>
<reference evidence="3" key="1">
    <citation type="submission" date="2021-01" db="EMBL/GenBank/DDBJ databases">
        <authorList>
            <person name="Corre E."/>
            <person name="Pelletier E."/>
            <person name="Niang G."/>
            <person name="Scheremetjew M."/>
            <person name="Finn R."/>
            <person name="Kale V."/>
            <person name="Holt S."/>
            <person name="Cochrane G."/>
            <person name="Meng A."/>
            <person name="Brown T."/>
            <person name="Cohen L."/>
        </authorList>
    </citation>
    <scope>NUCLEOTIDE SEQUENCE</scope>
    <source>
        <strain evidence="3">GSO104</strain>
    </source>
</reference>
<keyword evidence="2" id="KW-1133">Transmembrane helix</keyword>
<accession>A0A7S4VLA9</accession>
<dbReference type="AlphaFoldDB" id="A0A7S4VLA9"/>
<evidence type="ECO:0008006" key="4">
    <source>
        <dbReference type="Google" id="ProtNLM"/>
    </source>
</evidence>
<keyword evidence="2" id="KW-0812">Transmembrane</keyword>
<evidence type="ECO:0000256" key="1">
    <source>
        <dbReference type="SAM" id="MobiDB-lite"/>
    </source>
</evidence>
<gene>
    <name evidence="3" type="ORF">DBRI00130_LOCUS6100</name>
</gene>
<dbReference type="EMBL" id="HBNS01007530">
    <property type="protein sequence ID" value="CAE4590347.1"/>
    <property type="molecule type" value="Transcribed_RNA"/>
</dbReference>
<sequence length="481" mass="52233">MISSTSHFQDRLTMSCIYLKAVMLIVAGQLMQLLTDGSLYIKVSTMLRLECKCTSWVRLFLFHLDINILFRIVNVSLHTYTKPRITDHNCHKFVINIPSHTLGHNFGFGHSGGLDGQAYSDHTGMMGNPLFEDEVGKMCFNAAKNWQISWYGGVGEGDEPNPYKVKVDPQTNRSSSFELVGIGEFDKNNDQHPVVVKIETGTDKDYFVAFNRAVGPNAENVEADNEITVVQVEGGNGLSYAQSYLKAHLLAGESYTEDNFANTGEPFSIKAKYIDISSEPATASIDIIFGADLLYCTSDADCLDDNIYCNGVETCDMGTPGVCVSSGDPCQLGSKCIEESQSCTSCDEVTVHLTTDNYAGETSWDIKKDSDGTTIGSGSGFSIGYHTATFSNLQEGTYTFTIYDAWGDGICCCCGDGSYEVTLCGNTLVQGSSFGQSESTQFTIESGSTSLPTTNPTQKPTSTPTKQPTNTPTKQPTNTAH</sequence>
<feature type="transmembrane region" description="Helical" evidence="2">
    <location>
        <begin position="12"/>
        <end position="35"/>
    </location>
</feature>
<protein>
    <recommendedName>
        <fullName evidence="4">Peptidase M11 gametolysin domain-containing protein</fullName>
    </recommendedName>
</protein>
<organism evidence="3">
    <name type="scientific">Ditylum brightwellii</name>
    <dbReference type="NCBI Taxonomy" id="49249"/>
    <lineage>
        <taxon>Eukaryota</taxon>
        <taxon>Sar</taxon>
        <taxon>Stramenopiles</taxon>
        <taxon>Ochrophyta</taxon>
        <taxon>Bacillariophyta</taxon>
        <taxon>Mediophyceae</taxon>
        <taxon>Lithodesmiophycidae</taxon>
        <taxon>Lithodesmiales</taxon>
        <taxon>Lithodesmiaceae</taxon>
        <taxon>Ditylum</taxon>
    </lineage>
</organism>
<evidence type="ECO:0000256" key="2">
    <source>
        <dbReference type="SAM" id="Phobius"/>
    </source>
</evidence>
<name>A0A7S4VLA9_9STRA</name>